<keyword evidence="3" id="KW-1185">Reference proteome</keyword>
<dbReference type="PANTHER" id="PTHR30221">
    <property type="entry name" value="SMALL-CONDUCTANCE MECHANOSENSITIVE CHANNEL"/>
    <property type="match status" value="1"/>
</dbReference>
<feature type="transmembrane region" description="Helical" evidence="1">
    <location>
        <begin position="20"/>
        <end position="40"/>
    </location>
</feature>
<protein>
    <recommendedName>
        <fullName evidence="4">Mechanosensitive ion channel</fullName>
    </recommendedName>
</protein>
<proteinExistence type="predicted"/>
<feature type="transmembrane region" description="Helical" evidence="1">
    <location>
        <begin position="184"/>
        <end position="208"/>
    </location>
</feature>
<dbReference type="AlphaFoldDB" id="A0A931FAS9"/>
<organism evidence="2 3">
    <name type="scientific">Halonatronomonas betaini</name>
    <dbReference type="NCBI Taxonomy" id="2778430"/>
    <lineage>
        <taxon>Bacteria</taxon>
        <taxon>Bacillati</taxon>
        <taxon>Bacillota</taxon>
        <taxon>Clostridia</taxon>
        <taxon>Halanaerobiales</taxon>
        <taxon>Halarsenatibacteraceae</taxon>
        <taxon>Halonatronomonas</taxon>
    </lineage>
</organism>
<feature type="transmembrane region" description="Helical" evidence="1">
    <location>
        <begin position="118"/>
        <end position="137"/>
    </location>
</feature>
<evidence type="ECO:0000313" key="2">
    <source>
        <dbReference type="EMBL" id="MBF8437939.1"/>
    </source>
</evidence>
<dbReference type="GO" id="GO:0008381">
    <property type="term" value="F:mechanosensitive monoatomic ion channel activity"/>
    <property type="evidence" value="ECO:0007669"/>
    <property type="project" value="InterPro"/>
</dbReference>
<name>A0A931FAS9_9FIRM</name>
<dbReference type="EMBL" id="JADPIE010000008">
    <property type="protein sequence ID" value="MBF8437939.1"/>
    <property type="molecule type" value="Genomic_DNA"/>
</dbReference>
<reference evidence="2" key="1">
    <citation type="submission" date="2020-11" db="EMBL/GenBank/DDBJ databases">
        <title>Halonatronomonas betainensis gen. nov., sp. nov. a novel haloalkaliphilic representative of the family Halanaerobiacae capable of betaine degradation.</title>
        <authorList>
            <person name="Boltyanskaya Y."/>
            <person name="Kevbrin V."/>
            <person name="Detkova E."/>
            <person name="Grouzdev D.S."/>
            <person name="Koziaeva V."/>
            <person name="Zhilina T."/>
        </authorList>
    </citation>
    <scope>NUCLEOTIDE SEQUENCE</scope>
    <source>
        <strain evidence="2">Z-7014</strain>
    </source>
</reference>
<gene>
    <name evidence="2" type="ORF">I0Q91_12670</name>
</gene>
<evidence type="ECO:0000313" key="3">
    <source>
        <dbReference type="Proteomes" id="UP000621436"/>
    </source>
</evidence>
<evidence type="ECO:0008006" key="4">
    <source>
        <dbReference type="Google" id="ProtNLM"/>
    </source>
</evidence>
<feature type="transmembrane region" description="Helical" evidence="1">
    <location>
        <begin position="87"/>
        <end position="112"/>
    </location>
</feature>
<sequence>MFTEFYQQLTDYWFSFMNYLPTLFTGLAIFLVGWLVALFVRKLVKLGIRVAGIDIAFNRIWYGKLNAKERQLRERGWKPSQLIGQAIYWLIIVTALMLSANTLGLTAAYNLLENFLSFIPQILVSIVILSLGIYIARRSARLSEKFTLSIGVQHSHEIAVFIKIIIIIITLLAIIDYLNVVPFISLAGFLIIGGSILVSLFVIVLICGRPLISAYIARHSLRSYLHPGMLIKFEDKRGRIRTIKTFVTVIETADETIYYPNHQLAAITIKKLKDEEDLSDR</sequence>
<dbReference type="RefSeq" id="WP_270454999.1">
    <property type="nucleotide sequence ID" value="NZ_JADPIE010000008.1"/>
</dbReference>
<dbReference type="PANTHER" id="PTHR30221:SF1">
    <property type="entry name" value="SMALL-CONDUCTANCE MECHANOSENSITIVE CHANNEL"/>
    <property type="match status" value="1"/>
</dbReference>
<accession>A0A931FAS9</accession>
<keyword evidence="1" id="KW-0812">Transmembrane</keyword>
<keyword evidence="1" id="KW-1133">Transmembrane helix</keyword>
<dbReference type="InterPro" id="IPR045275">
    <property type="entry name" value="MscS_archaea/bacteria_type"/>
</dbReference>
<feature type="transmembrane region" description="Helical" evidence="1">
    <location>
        <begin position="158"/>
        <end position="178"/>
    </location>
</feature>
<dbReference type="InterPro" id="IPR008910">
    <property type="entry name" value="MSC_TM_helix"/>
</dbReference>
<comment type="caution">
    <text evidence="2">The sequence shown here is derived from an EMBL/GenBank/DDBJ whole genome shotgun (WGS) entry which is preliminary data.</text>
</comment>
<evidence type="ECO:0000256" key="1">
    <source>
        <dbReference type="SAM" id="Phobius"/>
    </source>
</evidence>
<dbReference type="Pfam" id="PF05552">
    <property type="entry name" value="MS_channel_1st_1"/>
    <property type="match status" value="2"/>
</dbReference>
<keyword evidence="1" id="KW-0472">Membrane</keyword>
<dbReference type="Proteomes" id="UP000621436">
    <property type="component" value="Unassembled WGS sequence"/>
</dbReference>